<comment type="similarity">
    <text evidence="1">Belongs to the thrombospondin family.</text>
</comment>
<feature type="domain" description="EGF-like" evidence="13">
    <location>
        <begin position="377"/>
        <end position="420"/>
    </location>
</feature>
<evidence type="ECO:0000256" key="7">
    <source>
        <dbReference type="ARBA" id="ARBA00023157"/>
    </source>
</evidence>
<keyword evidence="3" id="KW-0732">Signal</keyword>
<keyword evidence="6" id="KW-0130">Cell adhesion</keyword>
<feature type="region of interest" description="Disordered" evidence="12">
    <location>
        <begin position="134"/>
        <end position="160"/>
    </location>
</feature>
<keyword evidence="16" id="KW-1185">Reference proteome</keyword>
<dbReference type="FunFam" id="2.10.25.10:FF:000488">
    <property type="entry name" value="von Willebrand factor D and EGF domains"/>
    <property type="match status" value="1"/>
</dbReference>
<dbReference type="PROSITE" id="PS51236">
    <property type="entry name" value="TSP_CTER"/>
    <property type="match status" value="1"/>
</dbReference>
<dbReference type="Gene3D" id="2.10.25.10">
    <property type="entry name" value="Laminin"/>
    <property type="match status" value="4"/>
</dbReference>
<dbReference type="SUPFAM" id="SSF49899">
    <property type="entry name" value="Concanavalin A-like lectins/glucanases"/>
    <property type="match status" value="1"/>
</dbReference>
<dbReference type="STRING" id="400727.A0A2T7NDX3"/>
<dbReference type="FunFam" id="2.10.25.10:FF:000232">
    <property type="entry name" value="thrombospondin-3 isoform X1"/>
    <property type="match status" value="1"/>
</dbReference>
<dbReference type="PROSITE" id="PS50026">
    <property type="entry name" value="EGF_3"/>
    <property type="match status" value="4"/>
</dbReference>
<reference evidence="15 16" key="1">
    <citation type="submission" date="2018-04" db="EMBL/GenBank/DDBJ databases">
        <title>The genome of golden apple snail Pomacea canaliculata provides insight into stress tolerance and invasive adaptation.</title>
        <authorList>
            <person name="Liu C."/>
            <person name="Liu B."/>
            <person name="Ren Y."/>
            <person name="Zhang Y."/>
            <person name="Wang H."/>
            <person name="Li S."/>
            <person name="Jiang F."/>
            <person name="Yin L."/>
            <person name="Zhang G."/>
            <person name="Qian W."/>
            <person name="Fan W."/>
        </authorList>
    </citation>
    <scope>NUCLEOTIDE SEQUENCE [LARGE SCALE GENOMIC DNA]</scope>
    <source>
        <strain evidence="15">SZHN2017</strain>
        <tissue evidence="15">Muscle</tissue>
    </source>
</reference>
<dbReference type="Pfam" id="PF05735">
    <property type="entry name" value="TSP_C"/>
    <property type="match status" value="1"/>
</dbReference>
<evidence type="ECO:0000256" key="12">
    <source>
        <dbReference type="SAM" id="MobiDB-lite"/>
    </source>
</evidence>
<evidence type="ECO:0000256" key="2">
    <source>
        <dbReference type="ARBA" id="ARBA00022536"/>
    </source>
</evidence>
<dbReference type="FunFam" id="2.10.25.10:FF:000027">
    <property type="entry name" value="Thrombospondin 3"/>
    <property type="match status" value="1"/>
</dbReference>
<dbReference type="FunFam" id="4.10.1080.10:FF:000004">
    <property type="entry name" value="Cartilage oligomeric matrix protein"/>
    <property type="match status" value="1"/>
</dbReference>
<feature type="disulfide bond" evidence="9">
    <location>
        <begin position="433"/>
        <end position="450"/>
    </location>
</feature>
<feature type="compositionally biased region" description="Basic and acidic residues" evidence="12">
    <location>
        <begin position="134"/>
        <end position="150"/>
    </location>
</feature>
<dbReference type="InterPro" id="IPR049883">
    <property type="entry name" value="NOTCH1_EGF-like"/>
</dbReference>
<comment type="caution">
    <text evidence="9">Lacks conserved residue(s) required for the propagation of feature annotation.</text>
</comment>
<feature type="repeat" description="TSP type-3" evidence="10">
    <location>
        <begin position="656"/>
        <end position="691"/>
    </location>
</feature>
<evidence type="ECO:0000256" key="5">
    <source>
        <dbReference type="ARBA" id="ARBA00022837"/>
    </source>
</evidence>
<dbReference type="PROSITE" id="PS51234">
    <property type="entry name" value="TSP3"/>
    <property type="match status" value="3"/>
</dbReference>
<dbReference type="InterPro" id="IPR008859">
    <property type="entry name" value="Thrombospondin_C"/>
</dbReference>
<evidence type="ECO:0000256" key="10">
    <source>
        <dbReference type="PROSITE-ProRule" id="PRU00634"/>
    </source>
</evidence>
<keyword evidence="2 9" id="KW-0245">EGF-like domain</keyword>
<dbReference type="InterPro" id="IPR018097">
    <property type="entry name" value="EGF_Ca-bd_CS"/>
</dbReference>
<feature type="domain" description="TSP C-terminal" evidence="14">
    <location>
        <begin position="731"/>
        <end position="945"/>
    </location>
</feature>
<dbReference type="SUPFAM" id="SSF57184">
    <property type="entry name" value="Growth factor receptor domain"/>
    <property type="match status" value="1"/>
</dbReference>
<name>A0A2T7NDX3_POMCA</name>
<feature type="repeat" description="TSP type-3" evidence="10">
    <location>
        <begin position="559"/>
        <end position="594"/>
    </location>
</feature>
<dbReference type="Gene3D" id="4.10.1080.10">
    <property type="entry name" value="TSP type-3 repeat"/>
    <property type="match status" value="3"/>
</dbReference>
<evidence type="ECO:0000313" key="16">
    <source>
        <dbReference type="Proteomes" id="UP000245119"/>
    </source>
</evidence>
<evidence type="ECO:0000259" key="13">
    <source>
        <dbReference type="PROSITE" id="PS50026"/>
    </source>
</evidence>
<dbReference type="SMART" id="SM00179">
    <property type="entry name" value="EGF_CA"/>
    <property type="match status" value="4"/>
</dbReference>
<feature type="repeat" description="TSP type-3" evidence="10">
    <location>
        <begin position="498"/>
        <end position="533"/>
    </location>
</feature>
<dbReference type="CDD" id="cd16076">
    <property type="entry name" value="TSPcc"/>
    <property type="match status" value="1"/>
</dbReference>
<dbReference type="FunFam" id="2.10.25.10:FF:000025">
    <property type="entry name" value="Thrombospondin 3"/>
    <property type="match status" value="1"/>
</dbReference>
<keyword evidence="7 9" id="KW-1015">Disulfide bond</keyword>
<sequence length="961" mass="106001">MITCTYDIIHPKIISPDKRDYQLAFPTMALHQDERKQFLLHFYDLDSLSNSVRLFVDCVNVGVDKTEIPIREILSGNVTARQTPSFKFYTQTTLADMLMAQGCSRESYEEQTTTPAPKLELPAWTSERFRPDRTEPERIPTIGEPRRVDPEDVPNVIDSGRDPYMRMAAALRDLTATIRQLREDLQRQSDESRQLRQTLATCAMCRGDGSNPNPAPPPFPPRGRCSSNPCFPGVRCVDTEEGFRCGACPRGYYGDGVNCERYTTCRDQPCYPGDGSRRGCTPLVRKCSDNPCFPGVQCVDSPGGAICGACPTGYTGNGTVCVDIDECLYSRPCDRMATCRNLSPGFTCTACPPGYTSNNVQGVGIEEAQRQKQVCEDIDECRDGNNGGCVPNSRCINIPGSYRCGDCLPGYQGDQIRGCVQDGTVCPDGVTHCADNAKCVRISGFSGYGCQCNVGFAGDGKYCYRDTDLDGIPDTDLPCSGRRCRKDNCLLVPNSGQEDADGDQIGDACDDDMDNDGIINNPDNCPLVANPDQSDTEGEPDKRGDACDNCPTVPNPDQVDTDGDAMGDICDPDIDNDGILNEQDNCVRVVNPDQRDSDGDSVGDACDNCPTVPNPNQSDIDSDLVGDACDTNEDRDKDGIQDNMDNCVYIANSDQLDTDRDGQGDVCDDDDDNDTIKDPDDNCPLIPNTDQKDSDGDGRGDVCQKDFDGDGDEDDTDVCPDNGEIFATDFRAFQTVVLDPEGDSQIDPNWIVLNQGAEIVQTMNSDPGIAISYNYFGGVDFSGTFFVNTEVDDDYAGFIFSYQNSSSFYAVMWKKSTQTYWHPNPFRAVAEPGIQLKLVKSNTGPGEILRNALWHTGSTTNQVKLLWVDPRNVGWKEKTAYRWELYHRPQVGFIRVLLYEDTDLVADSGNIYNSDLKGGRLGVFSFSKEMVIWSDLVYRCNDFIPQSVLDEVRDNDYTYDE</sequence>
<evidence type="ECO:0000256" key="9">
    <source>
        <dbReference type="PROSITE-ProRule" id="PRU00076"/>
    </source>
</evidence>
<dbReference type="PANTHER" id="PTHR10199">
    <property type="entry name" value="THROMBOSPONDIN"/>
    <property type="match status" value="1"/>
</dbReference>
<dbReference type="FunFam" id="2.60.120.200:FF:000002">
    <property type="entry name" value="Thrombospondin 3"/>
    <property type="match status" value="1"/>
</dbReference>
<evidence type="ECO:0000256" key="3">
    <source>
        <dbReference type="ARBA" id="ARBA00022729"/>
    </source>
</evidence>
<feature type="domain" description="EGF-like" evidence="13">
    <location>
        <begin position="323"/>
        <end position="361"/>
    </location>
</feature>
<dbReference type="EMBL" id="PZQS01000013">
    <property type="protein sequence ID" value="PVD19367.1"/>
    <property type="molecule type" value="Genomic_DNA"/>
</dbReference>
<evidence type="ECO:0008006" key="17">
    <source>
        <dbReference type="Google" id="ProtNLM"/>
    </source>
</evidence>
<keyword evidence="11" id="KW-0175">Coiled coil</keyword>
<dbReference type="InterPro" id="IPR028974">
    <property type="entry name" value="TSP_type-3_rpt"/>
</dbReference>
<dbReference type="PROSITE" id="PS01186">
    <property type="entry name" value="EGF_2"/>
    <property type="match status" value="1"/>
</dbReference>
<dbReference type="InterPro" id="IPR013320">
    <property type="entry name" value="ConA-like_dom_sf"/>
</dbReference>
<feature type="compositionally biased region" description="Basic and acidic residues" evidence="12">
    <location>
        <begin position="690"/>
        <end position="708"/>
    </location>
</feature>
<dbReference type="CDD" id="cd00054">
    <property type="entry name" value="EGF_CA"/>
    <property type="match status" value="3"/>
</dbReference>
<evidence type="ECO:0000256" key="4">
    <source>
        <dbReference type="ARBA" id="ARBA00022737"/>
    </source>
</evidence>
<dbReference type="InterPro" id="IPR003367">
    <property type="entry name" value="Thrombospondin_3-like_rpt"/>
</dbReference>
<dbReference type="InterPro" id="IPR009030">
    <property type="entry name" value="Growth_fac_rcpt_cys_sf"/>
</dbReference>
<feature type="region of interest" description="Disordered" evidence="12">
    <location>
        <begin position="520"/>
        <end position="576"/>
    </location>
</feature>
<dbReference type="OrthoDB" id="14563at2759"/>
<organism evidence="15 16">
    <name type="scientific">Pomacea canaliculata</name>
    <name type="common">Golden apple snail</name>
    <dbReference type="NCBI Taxonomy" id="400727"/>
    <lineage>
        <taxon>Eukaryota</taxon>
        <taxon>Metazoa</taxon>
        <taxon>Spiralia</taxon>
        <taxon>Lophotrochozoa</taxon>
        <taxon>Mollusca</taxon>
        <taxon>Gastropoda</taxon>
        <taxon>Caenogastropoda</taxon>
        <taxon>Architaenioglossa</taxon>
        <taxon>Ampullarioidea</taxon>
        <taxon>Ampullariidae</taxon>
        <taxon>Pomacea</taxon>
    </lineage>
</organism>
<dbReference type="InterPro" id="IPR017897">
    <property type="entry name" value="Thrombospondin_3_rpt"/>
</dbReference>
<dbReference type="GO" id="GO:0005509">
    <property type="term" value="F:calcium ion binding"/>
    <property type="evidence" value="ECO:0007669"/>
    <property type="project" value="UniProtKB-UniRule"/>
</dbReference>
<dbReference type="GO" id="GO:0005576">
    <property type="term" value="C:extracellular region"/>
    <property type="evidence" value="ECO:0007669"/>
    <property type="project" value="InterPro"/>
</dbReference>
<evidence type="ECO:0000313" key="15">
    <source>
        <dbReference type="EMBL" id="PVD19367.1"/>
    </source>
</evidence>
<feature type="region of interest" description="Disordered" evidence="12">
    <location>
        <begin position="590"/>
        <end position="716"/>
    </location>
</feature>
<protein>
    <recommendedName>
        <fullName evidence="17">TSP C-terminal domain-containing protein</fullName>
    </recommendedName>
</protein>
<evidence type="ECO:0000256" key="11">
    <source>
        <dbReference type="SAM" id="Coils"/>
    </source>
</evidence>
<gene>
    <name evidence="15" type="ORF">C0Q70_19855</name>
</gene>
<accession>A0A2T7NDX3</accession>
<feature type="domain" description="EGF-like" evidence="13">
    <location>
        <begin position="221"/>
        <end position="260"/>
    </location>
</feature>
<dbReference type="SUPFAM" id="SSF103647">
    <property type="entry name" value="TSP type-3 repeat"/>
    <property type="match status" value="3"/>
</dbReference>
<dbReference type="Proteomes" id="UP000245119">
    <property type="component" value="Linkage Group LG13"/>
</dbReference>
<feature type="coiled-coil region" evidence="11">
    <location>
        <begin position="164"/>
        <end position="198"/>
    </location>
</feature>
<dbReference type="GO" id="GO:0007155">
    <property type="term" value="P:cell adhesion"/>
    <property type="evidence" value="ECO:0007669"/>
    <property type="project" value="UniProtKB-KW"/>
</dbReference>
<comment type="caution">
    <text evidence="15">The sequence shown here is derived from an EMBL/GenBank/DDBJ whole genome shotgun (WGS) entry which is preliminary data.</text>
</comment>
<evidence type="ECO:0000256" key="6">
    <source>
        <dbReference type="ARBA" id="ARBA00022889"/>
    </source>
</evidence>
<dbReference type="InterPro" id="IPR001881">
    <property type="entry name" value="EGF-like_Ca-bd_dom"/>
</dbReference>
<dbReference type="PANTHER" id="PTHR10199:SF100">
    <property type="entry name" value="THROMBOSPONDIN, ISOFORM A"/>
    <property type="match status" value="1"/>
</dbReference>
<evidence type="ECO:0000256" key="8">
    <source>
        <dbReference type="ARBA" id="ARBA00023180"/>
    </source>
</evidence>
<feature type="compositionally biased region" description="Acidic residues" evidence="12">
    <location>
        <begin position="559"/>
        <end position="576"/>
    </location>
</feature>
<evidence type="ECO:0000259" key="14">
    <source>
        <dbReference type="PROSITE" id="PS51236"/>
    </source>
</evidence>
<dbReference type="PROSITE" id="PS01187">
    <property type="entry name" value="EGF_CA"/>
    <property type="match status" value="1"/>
</dbReference>
<evidence type="ECO:0000256" key="1">
    <source>
        <dbReference type="ARBA" id="ARBA00009456"/>
    </source>
</evidence>
<dbReference type="SMART" id="SM00181">
    <property type="entry name" value="EGF"/>
    <property type="match status" value="5"/>
</dbReference>
<dbReference type="AlphaFoldDB" id="A0A2T7NDX3"/>
<dbReference type="Gene3D" id="2.60.120.200">
    <property type="match status" value="1"/>
</dbReference>
<dbReference type="FunFam" id="4.10.1080.10:FF:000001">
    <property type="entry name" value="Thrombospondin 3"/>
    <property type="match status" value="1"/>
</dbReference>
<keyword evidence="8" id="KW-0325">Glycoprotein</keyword>
<proteinExistence type="inferred from homology"/>
<feature type="domain" description="EGF-like" evidence="13">
    <location>
        <begin position="422"/>
        <end position="464"/>
    </location>
</feature>
<dbReference type="InterPro" id="IPR000742">
    <property type="entry name" value="EGF"/>
</dbReference>
<keyword evidence="4" id="KW-0677">Repeat</keyword>
<keyword evidence="5 10" id="KW-0106">Calcium</keyword>
<dbReference type="Pfam" id="PF07645">
    <property type="entry name" value="EGF_CA"/>
    <property type="match status" value="2"/>
</dbReference>
<dbReference type="Pfam" id="PF02412">
    <property type="entry name" value="TSP_3"/>
    <property type="match status" value="6"/>
</dbReference>